<feature type="compositionally biased region" description="Basic and acidic residues" evidence="7">
    <location>
        <begin position="557"/>
        <end position="566"/>
    </location>
</feature>
<comment type="subcellular location">
    <subcellularLocation>
        <location evidence="1">Cell membrane</location>
        <topology evidence="1">Multi-pass membrane protein</topology>
    </subcellularLocation>
</comment>
<keyword evidence="6 8" id="KW-0472">Membrane</keyword>
<name>A0A2J6Q107_9HELO</name>
<keyword evidence="5 8" id="KW-1133">Transmembrane helix</keyword>
<feature type="region of interest" description="Disordered" evidence="7">
    <location>
        <begin position="435"/>
        <end position="467"/>
    </location>
</feature>
<evidence type="ECO:0000256" key="7">
    <source>
        <dbReference type="SAM" id="MobiDB-lite"/>
    </source>
</evidence>
<evidence type="ECO:0000313" key="10">
    <source>
        <dbReference type="EMBL" id="PMD19969.1"/>
    </source>
</evidence>
<evidence type="ECO:0000256" key="3">
    <source>
        <dbReference type="ARBA" id="ARBA00022475"/>
    </source>
</evidence>
<feature type="transmembrane region" description="Helical" evidence="8">
    <location>
        <begin position="324"/>
        <end position="348"/>
    </location>
</feature>
<feature type="transmembrane region" description="Helical" evidence="8">
    <location>
        <begin position="705"/>
        <end position="725"/>
    </location>
</feature>
<dbReference type="GO" id="GO:0005886">
    <property type="term" value="C:plasma membrane"/>
    <property type="evidence" value="ECO:0007669"/>
    <property type="project" value="UniProtKB-SubCell"/>
</dbReference>
<feature type="transmembrane region" description="Helical" evidence="8">
    <location>
        <begin position="154"/>
        <end position="173"/>
    </location>
</feature>
<evidence type="ECO:0000256" key="1">
    <source>
        <dbReference type="ARBA" id="ARBA00004651"/>
    </source>
</evidence>
<evidence type="ECO:0000256" key="6">
    <source>
        <dbReference type="ARBA" id="ARBA00023136"/>
    </source>
</evidence>
<evidence type="ECO:0000256" key="5">
    <source>
        <dbReference type="ARBA" id="ARBA00022989"/>
    </source>
</evidence>
<dbReference type="AlphaFoldDB" id="A0A2J6Q107"/>
<feature type="region of interest" description="Disordered" evidence="7">
    <location>
        <begin position="384"/>
        <end position="416"/>
    </location>
</feature>
<keyword evidence="4 8" id="KW-0812">Transmembrane</keyword>
<feature type="transmembrane region" description="Helical" evidence="8">
    <location>
        <begin position="746"/>
        <end position="767"/>
    </location>
</feature>
<feature type="transmembrane region" description="Helical" evidence="8">
    <location>
        <begin position="354"/>
        <end position="373"/>
    </location>
</feature>
<feature type="transmembrane region" description="Helical" evidence="8">
    <location>
        <begin position="115"/>
        <end position="134"/>
    </location>
</feature>
<proteinExistence type="predicted"/>
<feature type="compositionally biased region" description="Polar residues" evidence="7">
    <location>
        <begin position="527"/>
        <end position="536"/>
    </location>
</feature>
<feature type="transmembrane region" description="Helical" evidence="8">
    <location>
        <begin position="79"/>
        <end position="100"/>
    </location>
</feature>
<reference evidence="10 11" key="1">
    <citation type="submission" date="2016-05" db="EMBL/GenBank/DDBJ databases">
        <title>A degradative enzymes factory behind the ericoid mycorrhizal symbiosis.</title>
        <authorList>
            <consortium name="DOE Joint Genome Institute"/>
            <person name="Martino E."/>
            <person name="Morin E."/>
            <person name="Grelet G."/>
            <person name="Kuo A."/>
            <person name="Kohler A."/>
            <person name="Daghino S."/>
            <person name="Barry K."/>
            <person name="Choi C."/>
            <person name="Cichocki N."/>
            <person name="Clum A."/>
            <person name="Copeland A."/>
            <person name="Hainaut M."/>
            <person name="Haridas S."/>
            <person name="Labutti K."/>
            <person name="Lindquist E."/>
            <person name="Lipzen A."/>
            <person name="Khouja H.-R."/>
            <person name="Murat C."/>
            <person name="Ohm R."/>
            <person name="Olson A."/>
            <person name="Spatafora J."/>
            <person name="Veneault-Fourrey C."/>
            <person name="Henrissat B."/>
            <person name="Grigoriev I."/>
            <person name="Martin F."/>
            <person name="Perotto S."/>
        </authorList>
    </citation>
    <scope>NUCLEOTIDE SEQUENCE [LARGE SCALE GENOMIC DNA]</scope>
    <source>
        <strain evidence="10 11">UAMH 7357</strain>
    </source>
</reference>
<feature type="compositionally biased region" description="Polar residues" evidence="7">
    <location>
        <begin position="458"/>
        <end position="467"/>
    </location>
</feature>
<keyword evidence="11" id="KW-1185">Reference proteome</keyword>
<evidence type="ECO:0000313" key="11">
    <source>
        <dbReference type="Proteomes" id="UP000235672"/>
    </source>
</evidence>
<evidence type="ECO:0000256" key="2">
    <source>
        <dbReference type="ARBA" id="ARBA00022448"/>
    </source>
</evidence>
<sequence length="775" mass="85540">MSQNLDTSEISNWRSIITSIVFVITNTIVLFPFDIPVYIPRGLLDATRDTLINARVITQRHGPKDEQDKPPKRFAKFNFQLNFITAPLIADLFLLAIGAIGPREVYEGTIGADNIAPYDVLLVFLCLGYIASSLEDSGLIRWLVFKVIKAGGGFGRRLFCYLYTSFFGLGILIGNDPIMVSFLADMTRISENIVHPRAWIHTQIAVVNIATAILVPSNPTNLVLAGTFNIKFVSWTANLIVPISGTAIILFPFLLYVVFADDSLIPSSIKLPPLLPRTQPEPRVNPNIPDGRGLVTEEGVDEKGRGWSLAVEDILRPLLDIERACLGIFVMTATIVILLVLNAVYLSGGGHPDYWVTLPAAFIMFSKDLLVGWHNRHETRETARLNREKIQRSRDEEARKEEQKKKDASQRQQDQELHQGISSLAKLCVAGAQHQGLNGAGSGNNSNTRRDGEMTFPDGNSASALTVSNPSGRVIAVCMPRQGEPQTLVTNDGLEPSVVRTTQEGCEHQKERTFDEEKDELQQIRAITTFSSSSPDPKNVSDVPEVSEPHSLPNIKSRGENDEKGKKPPQQDLKSLAPPRTLQSLVVDACRWFQETFPAAATALGHLPFVLVPFILSMFVLVQALVSTGWVLIFAHGWSHWVEKTGWVGSMGGMGLISVVLCNFARTNIGASILLSQIILAWQNIQSNNGISDRCFWGTVYSMAIGVNYGAFSMAFSASLAGIIWRDVLSVKGIHVRRLEFIRVNLPIIAIAMAIACGFLIFEVYIFRDDSTYKA</sequence>
<feature type="transmembrane region" description="Helical" evidence="8">
    <location>
        <begin position="609"/>
        <end position="633"/>
    </location>
</feature>
<accession>A0A2J6Q107</accession>
<dbReference type="EMBL" id="KZ613487">
    <property type="protein sequence ID" value="PMD19969.1"/>
    <property type="molecule type" value="Genomic_DNA"/>
</dbReference>
<feature type="domain" description="Citrate transporter-like" evidence="9">
    <location>
        <begin position="93"/>
        <end position="361"/>
    </location>
</feature>
<gene>
    <name evidence="10" type="ORF">NA56DRAFT_680042</name>
</gene>
<protein>
    <recommendedName>
        <fullName evidence="9">Citrate transporter-like domain-containing protein</fullName>
    </recommendedName>
</protein>
<keyword evidence="2" id="KW-0813">Transport</keyword>
<dbReference type="InterPro" id="IPR004680">
    <property type="entry name" value="Cit_transptr-like_dom"/>
</dbReference>
<feature type="transmembrane region" description="Helical" evidence="8">
    <location>
        <begin position="645"/>
        <end position="662"/>
    </location>
</feature>
<dbReference type="Pfam" id="PF03600">
    <property type="entry name" value="CitMHS"/>
    <property type="match status" value="1"/>
</dbReference>
<feature type="region of interest" description="Disordered" evidence="7">
    <location>
        <begin position="527"/>
        <end position="575"/>
    </location>
</feature>
<feature type="transmembrane region" description="Helical" evidence="8">
    <location>
        <begin position="239"/>
        <end position="260"/>
    </location>
</feature>
<evidence type="ECO:0000256" key="4">
    <source>
        <dbReference type="ARBA" id="ARBA00022692"/>
    </source>
</evidence>
<dbReference type="STRING" id="1745343.A0A2J6Q107"/>
<feature type="transmembrane region" description="Helical" evidence="8">
    <location>
        <begin position="12"/>
        <end position="33"/>
    </location>
</feature>
<dbReference type="GO" id="GO:0055085">
    <property type="term" value="P:transmembrane transport"/>
    <property type="evidence" value="ECO:0007669"/>
    <property type="project" value="InterPro"/>
</dbReference>
<dbReference type="Proteomes" id="UP000235672">
    <property type="component" value="Unassembled WGS sequence"/>
</dbReference>
<organism evidence="10 11">
    <name type="scientific">Hyaloscypha hepaticicola</name>
    <dbReference type="NCBI Taxonomy" id="2082293"/>
    <lineage>
        <taxon>Eukaryota</taxon>
        <taxon>Fungi</taxon>
        <taxon>Dikarya</taxon>
        <taxon>Ascomycota</taxon>
        <taxon>Pezizomycotina</taxon>
        <taxon>Leotiomycetes</taxon>
        <taxon>Helotiales</taxon>
        <taxon>Hyaloscyphaceae</taxon>
        <taxon>Hyaloscypha</taxon>
    </lineage>
</organism>
<evidence type="ECO:0000256" key="8">
    <source>
        <dbReference type="SAM" id="Phobius"/>
    </source>
</evidence>
<dbReference type="PANTHER" id="PTHR43302:SF5">
    <property type="entry name" value="TRANSPORTER ARSB-RELATED"/>
    <property type="match status" value="1"/>
</dbReference>
<evidence type="ECO:0000259" key="9">
    <source>
        <dbReference type="Pfam" id="PF03600"/>
    </source>
</evidence>
<dbReference type="PANTHER" id="PTHR43302">
    <property type="entry name" value="TRANSPORTER ARSB-RELATED"/>
    <property type="match status" value="1"/>
</dbReference>
<dbReference type="OrthoDB" id="442352at2759"/>
<keyword evidence="3" id="KW-1003">Cell membrane</keyword>